<keyword evidence="11" id="KW-1185">Reference proteome</keyword>
<keyword evidence="4 6" id="KW-0472">Membrane</keyword>
<feature type="domain" description="TonB-dependent receptor plug" evidence="9">
    <location>
        <begin position="53"/>
        <end position="154"/>
    </location>
</feature>
<dbReference type="EC" id="5.3.1.16" evidence="10"/>
<reference evidence="10 11" key="1">
    <citation type="submission" date="2023-07" db="EMBL/GenBank/DDBJ databases">
        <title>Sorghum-associated microbial communities from plants grown in Nebraska, USA.</title>
        <authorList>
            <person name="Schachtman D."/>
        </authorList>
    </citation>
    <scope>NUCLEOTIDE SEQUENCE [LARGE SCALE GENOMIC DNA]</scope>
    <source>
        <strain evidence="10 11">BE190</strain>
    </source>
</reference>
<evidence type="ECO:0000313" key="10">
    <source>
        <dbReference type="EMBL" id="MDR7090669.1"/>
    </source>
</evidence>
<dbReference type="Proteomes" id="UP001253595">
    <property type="component" value="Unassembled WGS sequence"/>
</dbReference>
<dbReference type="Pfam" id="PF07715">
    <property type="entry name" value="Plug"/>
    <property type="match status" value="1"/>
</dbReference>
<feature type="domain" description="TonB-dependent receptor-like beta-barrel" evidence="8">
    <location>
        <begin position="396"/>
        <end position="926"/>
    </location>
</feature>
<dbReference type="SUPFAM" id="SSF56935">
    <property type="entry name" value="Porins"/>
    <property type="match status" value="1"/>
</dbReference>
<organism evidence="10 11">
    <name type="scientific">Cellvibrio fibrivorans</name>
    <dbReference type="NCBI Taxonomy" id="126350"/>
    <lineage>
        <taxon>Bacteria</taxon>
        <taxon>Pseudomonadati</taxon>
        <taxon>Pseudomonadota</taxon>
        <taxon>Gammaproteobacteria</taxon>
        <taxon>Cellvibrionales</taxon>
        <taxon>Cellvibrionaceae</taxon>
        <taxon>Cellvibrio</taxon>
    </lineage>
</organism>
<feature type="signal peptide" evidence="7">
    <location>
        <begin position="1"/>
        <end position="27"/>
    </location>
</feature>
<protein>
    <submittedName>
        <fullName evidence="10">Phosphoribosylformimino-5-aminoimidazole carboxamide ribotide isomerase</fullName>
        <ecNumber evidence="10">5.3.1.16</ecNumber>
    </submittedName>
</protein>
<evidence type="ECO:0000256" key="6">
    <source>
        <dbReference type="RuleBase" id="RU003357"/>
    </source>
</evidence>
<evidence type="ECO:0000256" key="1">
    <source>
        <dbReference type="ARBA" id="ARBA00004442"/>
    </source>
</evidence>
<keyword evidence="2 7" id="KW-0732">Signal</keyword>
<dbReference type="PANTHER" id="PTHR40980">
    <property type="entry name" value="PLUG DOMAIN-CONTAINING PROTEIN"/>
    <property type="match status" value="1"/>
</dbReference>
<dbReference type="GO" id="GO:0003949">
    <property type="term" value="F:1-(5-phosphoribosyl)-5-[(5-phosphoribosylamino)methylideneamino]imidazole-4-carboxamide isomerase activity"/>
    <property type="evidence" value="ECO:0007669"/>
    <property type="project" value="UniProtKB-EC"/>
</dbReference>
<evidence type="ECO:0000256" key="3">
    <source>
        <dbReference type="ARBA" id="ARBA00023077"/>
    </source>
</evidence>
<dbReference type="InterPro" id="IPR012910">
    <property type="entry name" value="Plug_dom"/>
</dbReference>
<sequence>MKKHKFNHMLALATTMALVSGSQTVYAQQAAAEVEEITVTGYRATVLNSIDTKRQSDVVADVVDASAVGSLPQVSIADALGRIPGVTTVRDSGQSSQLNIRGMNGDFIQTTLNGREQATTSSYTESLRWMSFDQYPAELISQAAVYKSPKASHIEGGVAAVVELKTVNPLQAAKEHNFNAGVRLSHNDDATGDTGGERYSLSYQGKFLDDTFGVALGYSSLTQPNNFDGSRAAADGQIGYASANSDFARAYQFQTGYGDDQRDAFMLTTVFQPNDFFKAQLDYFKSEFESEDKRHGVTVGGLSNATATNGVISIGNPKTTGDSSPWIEARTEDQSTNADSDSLGLNLEFNLTDTTTLTLDYTDSKGDKTRKDRLASMHAYQFGTATGNLNGASVTGATWEELAGQTISITENGEKTPTISFNNPDLLTSSNMRLSRYEEYPHVYTDEVESFKADLKQELEMPLIKSVEAGVRVSERVFDSRRGTFLYGARDGQFRYVDGNGNWQSYCADNITEPFLECQPQEIDGFVSVGSVDGAPDHFVVNMQGLADDLFGPGNYQGKQIFSRDWTFVESGALEEKTEAFYLMANLETALGSVPVTGNIGVRYVKSDVKSKGVQNVGAGNGEPITDDVGVTQTNYKYVEYGPEFSDTLPSLNLNFELSDNDVLRFAAAKVMGRPPAGQLKGGAGSWNGGDRGGNQYNVWTKGSPYLDPFRANQLDLSYEHYFDNGGAVTIAGFWKDIESLVENISYNPAIQRDSNGNPVLDANGQVVVTEDTLPIFQANGLEIPAGMVAGTYQTAVNNEKGGYIRGLELAGTYTFDTLPGIFSGLGTTASYSFTQSEMEITGGSLFTDKLSLPGLSENVWSLTAFWDIGQFSTNLNMRYRDEYVLNMPVPGSSTPVLGQAYTTMDYQASYAFDNGVDVVFEITNLTDEPVVLSYGQEGRLGEYKTFGRQYYVGVNYKF</sequence>
<dbReference type="NCBIfam" id="TIGR01782">
    <property type="entry name" value="TonB-Xanth-Caul"/>
    <property type="match status" value="1"/>
</dbReference>
<accession>A0ABU1UZR1</accession>
<evidence type="ECO:0000256" key="2">
    <source>
        <dbReference type="ARBA" id="ARBA00022729"/>
    </source>
</evidence>
<dbReference type="InterPro" id="IPR036942">
    <property type="entry name" value="Beta-barrel_TonB_sf"/>
</dbReference>
<dbReference type="PANTHER" id="PTHR40980:SF3">
    <property type="entry name" value="TONB-DEPENDENT RECEPTOR-LIKE BETA-BARREL DOMAIN-CONTAINING PROTEIN"/>
    <property type="match status" value="1"/>
</dbReference>
<dbReference type="InterPro" id="IPR037066">
    <property type="entry name" value="Plug_dom_sf"/>
</dbReference>
<dbReference type="InterPro" id="IPR000531">
    <property type="entry name" value="Beta-barrel_TonB"/>
</dbReference>
<proteinExistence type="inferred from homology"/>
<dbReference type="PROSITE" id="PS01156">
    <property type="entry name" value="TONB_DEPENDENT_REC_2"/>
    <property type="match status" value="1"/>
</dbReference>
<dbReference type="Gene3D" id="2.40.170.20">
    <property type="entry name" value="TonB-dependent receptor, beta-barrel domain"/>
    <property type="match status" value="1"/>
</dbReference>
<comment type="subcellular location">
    <subcellularLocation>
        <location evidence="1 6">Cell outer membrane</location>
    </subcellularLocation>
</comment>
<dbReference type="RefSeq" id="WP_310073173.1">
    <property type="nucleotide sequence ID" value="NZ_JAVDVX010000004.1"/>
</dbReference>
<evidence type="ECO:0000313" key="11">
    <source>
        <dbReference type="Proteomes" id="UP001253595"/>
    </source>
</evidence>
<evidence type="ECO:0000256" key="4">
    <source>
        <dbReference type="ARBA" id="ARBA00023136"/>
    </source>
</evidence>
<dbReference type="Pfam" id="PF00593">
    <property type="entry name" value="TonB_dep_Rec_b-barrel"/>
    <property type="match status" value="1"/>
</dbReference>
<comment type="similarity">
    <text evidence="6">Belongs to the TonB-dependent receptor family.</text>
</comment>
<evidence type="ECO:0000256" key="7">
    <source>
        <dbReference type="SAM" id="SignalP"/>
    </source>
</evidence>
<name>A0ABU1UZR1_9GAMM</name>
<dbReference type="Gene3D" id="2.170.130.10">
    <property type="entry name" value="TonB-dependent receptor, plug domain"/>
    <property type="match status" value="1"/>
</dbReference>
<evidence type="ECO:0000256" key="5">
    <source>
        <dbReference type="ARBA" id="ARBA00023237"/>
    </source>
</evidence>
<evidence type="ECO:0000259" key="8">
    <source>
        <dbReference type="Pfam" id="PF00593"/>
    </source>
</evidence>
<dbReference type="InterPro" id="IPR010917">
    <property type="entry name" value="TonB_rcpt_CS"/>
</dbReference>
<keyword evidence="3 6" id="KW-0798">TonB box</keyword>
<dbReference type="EMBL" id="JAVDVX010000004">
    <property type="protein sequence ID" value="MDR7090669.1"/>
    <property type="molecule type" value="Genomic_DNA"/>
</dbReference>
<gene>
    <name evidence="10" type="ORF">J2X05_002693</name>
</gene>
<dbReference type="InterPro" id="IPR010104">
    <property type="entry name" value="TonB_rcpt_bac"/>
</dbReference>
<feature type="chain" id="PRO_5045528401" evidence="7">
    <location>
        <begin position="28"/>
        <end position="959"/>
    </location>
</feature>
<keyword evidence="10" id="KW-0413">Isomerase</keyword>
<keyword evidence="5" id="KW-0998">Cell outer membrane</keyword>
<comment type="caution">
    <text evidence="10">The sequence shown here is derived from an EMBL/GenBank/DDBJ whole genome shotgun (WGS) entry which is preliminary data.</text>
</comment>
<evidence type="ECO:0000259" key="9">
    <source>
        <dbReference type="Pfam" id="PF07715"/>
    </source>
</evidence>